<reference evidence="2 3" key="1">
    <citation type="submission" date="2014-09" db="EMBL/GenBank/DDBJ databases">
        <title>Draft genome sequence of Streptomyces natalensis ATCC 27448, producer of the antifungal pimaricin.</title>
        <authorList>
            <person name="Mendes M.V."/>
            <person name="Beites T."/>
            <person name="Pires S."/>
            <person name="Santos C.L."/>
            <person name="Moradas-Ferreira P."/>
        </authorList>
    </citation>
    <scope>NUCLEOTIDE SEQUENCE [LARGE SCALE GENOMIC DNA]</scope>
    <source>
        <strain evidence="2 3">ATCC 27448</strain>
    </source>
</reference>
<dbReference type="PROSITE" id="PS50222">
    <property type="entry name" value="EF_HAND_2"/>
    <property type="match status" value="2"/>
</dbReference>
<dbReference type="Pfam" id="PF13202">
    <property type="entry name" value="EF-hand_5"/>
    <property type="match status" value="1"/>
</dbReference>
<dbReference type="GO" id="GO:0005509">
    <property type="term" value="F:calcium ion binding"/>
    <property type="evidence" value="ECO:0007669"/>
    <property type="project" value="InterPro"/>
</dbReference>
<feature type="domain" description="EF-hand" evidence="1">
    <location>
        <begin position="58"/>
        <end position="93"/>
    </location>
</feature>
<comment type="caution">
    <text evidence="2">The sequence shown here is derived from an EMBL/GenBank/DDBJ whole genome shotgun (WGS) entry which is preliminary data.</text>
</comment>
<dbReference type="Pfam" id="PF13833">
    <property type="entry name" value="EF-hand_8"/>
    <property type="match status" value="1"/>
</dbReference>
<dbReference type="Proteomes" id="UP000032458">
    <property type="component" value="Unassembled WGS sequence"/>
</dbReference>
<evidence type="ECO:0000313" key="2">
    <source>
        <dbReference type="EMBL" id="KIZ14743.1"/>
    </source>
</evidence>
<dbReference type="Gene3D" id="1.10.238.10">
    <property type="entry name" value="EF-hand"/>
    <property type="match status" value="1"/>
</dbReference>
<dbReference type="CDD" id="cd00051">
    <property type="entry name" value="EFh"/>
    <property type="match status" value="1"/>
</dbReference>
<dbReference type="InterPro" id="IPR011992">
    <property type="entry name" value="EF-hand-dom_pair"/>
</dbReference>
<accession>A0A0D7CEW5</accession>
<dbReference type="AlphaFoldDB" id="A0A0D7CEW5"/>
<dbReference type="InterPro" id="IPR002048">
    <property type="entry name" value="EF_hand_dom"/>
</dbReference>
<protein>
    <recommendedName>
        <fullName evidence="1">EF-hand domain-containing protein</fullName>
    </recommendedName>
</protein>
<dbReference type="SUPFAM" id="SSF47473">
    <property type="entry name" value="EF-hand"/>
    <property type="match status" value="1"/>
</dbReference>
<keyword evidence="3" id="KW-1185">Reference proteome</keyword>
<gene>
    <name evidence="2" type="ORF">SNA_30095</name>
</gene>
<dbReference type="PATRIC" id="fig|1240678.4.peg.6441"/>
<name>A0A0D7CEW5_9ACTN</name>
<evidence type="ECO:0000259" key="1">
    <source>
        <dbReference type="PROSITE" id="PS50222"/>
    </source>
</evidence>
<feature type="domain" description="EF-hand" evidence="1">
    <location>
        <begin position="136"/>
        <end position="171"/>
    </location>
</feature>
<dbReference type="EMBL" id="JRKI01000045">
    <property type="protein sequence ID" value="KIZ14743.1"/>
    <property type="molecule type" value="Genomic_DNA"/>
</dbReference>
<evidence type="ECO:0000313" key="3">
    <source>
        <dbReference type="Proteomes" id="UP000032458"/>
    </source>
</evidence>
<dbReference type="PROSITE" id="PS00018">
    <property type="entry name" value="EF_HAND_1"/>
    <property type="match status" value="2"/>
</dbReference>
<organism evidence="2 3">
    <name type="scientific">Streptomyces natalensis ATCC 27448</name>
    <dbReference type="NCBI Taxonomy" id="1240678"/>
    <lineage>
        <taxon>Bacteria</taxon>
        <taxon>Bacillati</taxon>
        <taxon>Actinomycetota</taxon>
        <taxon>Actinomycetes</taxon>
        <taxon>Kitasatosporales</taxon>
        <taxon>Streptomycetaceae</taxon>
        <taxon>Streptomyces</taxon>
    </lineage>
</organism>
<proteinExistence type="predicted"/>
<sequence length="185" mass="20282">MTTVDGVLDRKLDRVYAMLAADREGGIVESEVLSLADNLGAAFGLPTDAPKVSRLRSALAELWQADVRHMDTDGNGLVDREEFIVGMRRSAAHDQESYLRRLGAMVDAWMSICDADDNGVIDQQEFTTMYARTLGASPADLAVAFAKLDLDGNGTLDSQEIRKATEEYYTSEDPEAPGNWLFGPF</sequence>
<dbReference type="InterPro" id="IPR018247">
    <property type="entry name" value="EF_Hand_1_Ca_BS"/>
</dbReference>
<dbReference type="RefSeq" id="WP_030070951.1">
    <property type="nucleotide sequence ID" value="NZ_JRKI01000045.1"/>
</dbReference>
<dbReference type="SMART" id="SM00054">
    <property type="entry name" value="EFh"/>
    <property type="match status" value="3"/>
</dbReference>